<feature type="compositionally biased region" description="Polar residues" evidence="2">
    <location>
        <begin position="390"/>
        <end position="402"/>
    </location>
</feature>
<reference evidence="3 4" key="1">
    <citation type="submission" date="2021-06" db="EMBL/GenBank/DDBJ databases">
        <authorList>
            <person name="Palmer J.M."/>
        </authorList>
    </citation>
    <scope>NUCLEOTIDE SEQUENCE [LARGE SCALE GENOMIC DNA]</scope>
    <source>
        <strain evidence="3 4">XC_2019</strain>
        <tissue evidence="3">Muscle</tissue>
    </source>
</reference>
<feature type="compositionally biased region" description="Polar residues" evidence="2">
    <location>
        <begin position="314"/>
        <end position="355"/>
    </location>
</feature>
<feature type="region of interest" description="Disordered" evidence="2">
    <location>
        <begin position="421"/>
        <end position="490"/>
    </location>
</feature>
<evidence type="ECO:0000313" key="3">
    <source>
        <dbReference type="EMBL" id="MEQ2196936.1"/>
    </source>
</evidence>
<keyword evidence="1" id="KW-0175">Coiled coil</keyword>
<name>A0ABV0QM67_9TELE</name>
<feature type="region of interest" description="Disordered" evidence="2">
    <location>
        <begin position="282"/>
        <end position="409"/>
    </location>
</feature>
<feature type="compositionally biased region" description="Low complexity" evidence="2">
    <location>
        <begin position="474"/>
        <end position="486"/>
    </location>
</feature>
<sequence>MLREDKPAADSCGDPFLEEHIGSLLPVGCGAEPVFNFSWDKEIESYGSGNDNEDDEIDDPAKGTTAFPARTLMLTVPLSDSAILAEIIKADNVPVTSNRSAPRLPPRFTPSPEIRHSSFQHLLRIHLNAFNKRLSMLEGNTLDMKESIRSMEDQQSHLNTQLMELIAIHSLQDEDKKITELERSYADMDARLKRLEGRLEILIDGFTALAQELNKMKRSRHVSSWPQKKRFLPTLSTVIAVPLYSTPQSVIRPEPTESPPAVRVTVPQSIPPPSVVLTKQNHFSVTQRDRKLKSEVTTPTKSLAVTKSPKSHVPSKQTNKSKTTLGRSKTVPKSTLETLVNPQTKRPKVSRSSVTAKHISQPRQTKSRKAKQEAVVTKFQLEPPAHKSKPATSPQLHKQSGQAKKKDSLLVIKNKAVRTDAPVQKKLRGSSKNLLESCRGNSNQNDKMTKESAKKASTSTNQIKPTRKTKSTTKRTSNSNSKAASLKKPERTINNKIKSPIAHKTTKKKEPMRKTISKSGVVDLLRLLSGDYKSSKHRKNQEGSLHIVLGKVAIPIKIIPDD</sequence>
<accession>A0ABV0QM67</accession>
<protein>
    <submittedName>
        <fullName evidence="3">Uncharacterized protein</fullName>
    </submittedName>
</protein>
<evidence type="ECO:0000256" key="2">
    <source>
        <dbReference type="SAM" id="MobiDB-lite"/>
    </source>
</evidence>
<feature type="compositionally biased region" description="Polar residues" evidence="2">
    <location>
        <begin position="430"/>
        <end position="446"/>
    </location>
</feature>
<feature type="coiled-coil region" evidence="1">
    <location>
        <begin position="171"/>
        <end position="198"/>
    </location>
</feature>
<gene>
    <name evidence="3" type="ORF">XENOCAPTIV_018525</name>
</gene>
<dbReference type="Proteomes" id="UP001434883">
    <property type="component" value="Unassembled WGS sequence"/>
</dbReference>
<dbReference type="EMBL" id="JAHRIN010017194">
    <property type="protein sequence ID" value="MEQ2196936.1"/>
    <property type="molecule type" value="Genomic_DNA"/>
</dbReference>
<evidence type="ECO:0000313" key="4">
    <source>
        <dbReference type="Proteomes" id="UP001434883"/>
    </source>
</evidence>
<comment type="caution">
    <text evidence="3">The sequence shown here is derived from an EMBL/GenBank/DDBJ whole genome shotgun (WGS) entry which is preliminary data.</text>
</comment>
<evidence type="ECO:0000256" key="1">
    <source>
        <dbReference type="SAM" id="Coils"/>
    </source>
</evidence>
<feature type="compositionally biased region" description="Polar residues" evidence="2">
    <location>
        <begin position="295"/>
        <end position="305"/>
    </location>
</feature>
<feature type="compositionally biased region" description="Polar residues" evidence="2">
    <location>
        <begin position="455"/>
        <end position="464"/>
    </location>
</feature>
<organism evidence="3 4">
    <name type="scientific">Xenoophorus captivus</name>
    <dbReference type="NCBI Taxonomy" id="1517983"/>
    <lineage>
        <taxon>Eukaryota</taxon>
        <taxon>Metazoa</taxon>
        <taxon>Chordata</taxon>
        <taxon>Craniata</taxon>
        <taxon>Vertebrata</taxon>
        <taxon>Euteleostomi</taxon>
        <taxon>Actinopterygii</taxon>
        <taxon>Neopterygii</taxon>
        <taxon>Teleostei</taxon>
        <taxon>Neoteleostei</taxon>
        <taxon>Acanthomorphata</taxon>
        <taxon>Ovalentaria</taxon>
        <taxon>Atherinomorphae</taxon>
        <taxon>Cyprinodontiformes</taxon>
        <taxon>Goodeidae</taxon>
        <taxon>Xenoophorus</taxon>
    </lineage>
</organism>
<keyword evidence="4" id="KW-1185">Reference proteome</keyword>
<proteinExistence type="predicted"/>